<reference evidence="3" key="1">
    <citation type="submission" date="2024-03" db="EMBL/GenBank/DDBJ databases">
        <title>Deinococcus weizhi sp. nov., isolated from human skin.</title>
        <authorList>
            <person name="Wei Z."/>
            <person name="Tian F."/>
            <person name="Yang C."/>
            <person name="Xin L.T."/>
            <person name="Wen Z.J."/>
            <person name="Lan K.C."/>
            <person name="Yu L."/>
            <person name="Zhe W."/>
            <person name="Dan F.D."/>
            <person name="Jun W."/>
            <person name="Rui Z."/>
            <person name="Yong X.J."/>
            <person name="Ting Y."/>
            <person name="Wei X."/>
            <person name="Xu Z.G."/>
            <person name="Xin Z."/>
            <person name="Dong F.G."/>
            <person name="Ni X.M."/>
            <person name="Zheng M.G."/>
            <person name="Chun Y."/>
            <person name="Qian W.X."/>
        </authorList>
    </citation>
    <scope>NUCLEOTIDE SEQUENCE</scope>
    <source>
        <strain evidence="3">VB142</strain>
    </source>
</reference>
<dbReference type="InterPro" id="IPR039366">
    <property type="entry name" value="Pilotin"/>
</dbReference>
<name>A0AAU6PZD6_9DEIO</name>
<evidence type="ECO:0000313" key="3">
    <source>
        <dbReference type="EMBL" id="WYF43383.1"/>
    </source>
</evidence>
<keyword evidence="2" id="KW-0732">Signal</keyword>
<gene>
    <name evidence="3" type="ORF">WDJ50_08040</name>
</gene>
<feature type="region of interest" description="Disordered" evidence="1">
    <location>
        <begin position="30"/>
        <end position="61"/>
    </location>
</feature>
<accession>A0AAU6PZD6</accession>
<keyword evidence="3" id="KW-0449">Lipoprotein</keyword>
<organism evidence="3">
    <name type="scientific">Deinococcus sp. VB142</name>
    <dbReference type="NCBI Taxonomy" id="3112952"/>
    <lineage>
        <taxon>Bacteria</taxon>
        <taxon>Thermotogati</taxon>
        <taxon>Deinococcota</taxon>
        <taxon>Deinococci</taxon>
        <taxon>Deinococcales</taxon>
        <taxon>Deinococcaceae</taxon>
        <taxon>Deinococcus</taxon>
    </lineage>
</organism>
<feature type="chain" id="PRO_5043638402" evidence="2">
    <location>
        <begin position="21"/>
        <end position="175"/>
    </location>
</feature>
<feature type="compositionally biased region" description="Low complexity" evidence="1">
    <location>
        <begin position="50"/>
        <end position="61"/>
    </location>
</feature>
<dbReference type="Pfam" id="PF09619">
    <property type="entry name" value="YscW"/>
    <property type="match status" value="1"/>
</dbReference>
<proteinExistence type="predicted"/>
<dbReference type="RefSeq" id="WP_339094010.1">
    <property type="nucleotide sequence ID" value="NZ_CP149782.1"/>
</dbReference>
<sequence>MKPKVLISLAALLTVSAASAQTQVGQVTLTPVNPPVQSRPGGVKPRPVNTSPTSTSQATTTKTNAFQTQQVPAGWYNLTGQVGGISTSLPKGAQVVLSLEEVGNSSKNLLQIKFGASRLPVPYQMYFNSARLQANKSYGVRAKVYTPEGKLLYTSATTPLPEGNAGTLNLQVKPQ</sequence>
<dbReference type="AlphaFoldDB" id="A0AAU6PZD6"/>
<dbReference type="EMBL" id="CP149782">
    <property type="protein sequence ID" value="WYF43383.1"/>
    <property type="molecule type" value="Genomic_DNA"/>
</dbReference>
<feature type="signal peptide" evidence="2">
    <location>
        <begin position="1"/>
        <end position="20"/>
    </location>
</feature>
<evidence type="ECO:0000256" key="1">
    <source>
        <dbReference type="SAM" id="MobiDB-lite"/>
    </source>
</evidence>
<protein>
    <submittedName>
        <fullName evidence="3">YbaY family lipoprotein</fullName>
    </submittedName>
</protein>
<evidence type="ECO:0000256" key="2">
    <source>
        <dbReference type="SAM" id="SignalP"/>
    </source>
</evidence>